<organism evidence="1 2">
    <name type="scientific">Pseudomonas fontis</name>
    <dbReference type="NCBI Taxonomy" id="2942633"/>
    <lineage>
        <taxon>Bacteria</taxon>
        <taxon>Pseudomonadati</taxon>
        <taxon>Pseudomonadota</taxon>
        <taxon>Gammaproteobacteria</taxon>
        <taxon>Pseudomonadales</taxon>
        <taxon>Pseudomonadaceae</taxon>
        <taxon>Pseudomonas</taxon>
    </lineage>
</organism>
<dbReference type="EMBL" id="JAMDGY010000148">
    <property type="protein sequence ID" value="MDD0994244.1"/>
    <property type="molecule type" value="Genomic_DNA"/>
</dbReference>
<keyword evidence="2" id="KW-1185">Reference proteome</keyword>
<name>A0ABT5P199_9PSED</name>
<evidence type="ECO:0008006" key="3">
    <source>
        <dbReference type="Google" id="ProtNLM"/>
    </source>
</evidence>
<evidence type="ECO:0000313" key="2">
    <source>
        <dbReference type="Proteomes" id="UP001148203"/>
    </source>
</evidence>
<accession>A0ABT5P199</accession>
<evidence type="ECO:0000313" key="1">
    <source>
        <dbReference type="EMBL" id="MDD0994244.1"/>
    </source>
</evidence>
<dbReference type="RefSeq" id="WP_273914013.1">
    <property type="nucleotide sequence ID" value="NZ_JAMDGX010000126.1"/>
</dbReference>
<dbReference type="Proteomes" id="UP001148203">
    <property type="component" value="Unassembled WGS sequence"/>
</dbReference>
<comment type="caution">
    <text evidence="1">The sequence shown here is derived from an EMBL/GenBank/DDBJ whole genome shotgun (WGS) entry which is preliminary data.</text>
</comment>
<protein>
    <recommendedName>
        <fullName evidence="3">Zinc-ribbon domain-containing protein</fullName>
    </recommendedName>
</protein>
<proteinExistence type="predicted"/>
<gene>
    <name evidence="1" type="ORF">M5G11_27360</name>
</gene>
<sequence>MDSASNDHPSNPPQHPVLSRSPRLRAAVQRFGLVCLDQQWLGAKAQYRFRCARNHEFVRLVDSLCQPKAGGCRVCVVEDRDTRLFKLAGSAGVQCLEARWLGRDVAHRFRCHCGREWTRIGSHVLRSANCPSCKVRRHGQCMRLKDGLSRLQQTAAARGGTCLASRYEGGGHTYAFRCAQGHTWQSLGREVMRRSWCPECARLRKVVNYRHQDGLALLQQKAAARGGVCLSDTYNGSIARYHMRCAQGHEWMAGGKLILRGNWCAACAHDAKRLSIDDAHQAAAARGGQCLAQVYVNSTTKLHWLCHRGHSWHAALAAIRAGHWCAECAYMAKITNPDSKAWRRYRNARD</sequence>
<reference evidence="1 2" key="1">
    <citation type="submission" date="2022-05" db="EMBL/GenBank/DDBJ databases">
        <title>Novel Pseudomonas spp. Isolated from a Rainbow Trout Aquaculture Facility.</title>
        <authorList>
            <person name="Testerman T."/>
            <person name="Graf J."/>
        </authorList>
    </citation>
    <scope>NUCLEOTIDE SEQUENCE [LARGE SCALE GENOMIC DNA]</scope>
    <source>
        <strain evidence="1 2">ID681</strain>
    </source>
</reference>